<feature type="transmembrane region" description="Helical" evidence="7">
    <location>
        <begin position="115"/>
        <end position="135"/>
    </location>
</feature>
<evidence type="ECO:0000313" key="8">
    <source>
        <dbReference type="EMBL" id="WIM67315.1"/>
    </source>
</evidence>
<feature type="transmembrane region" description="Helical" evidence="7">
    <location>
        <begin position="142"/>
        <end position="162"/>
    </location>
</feature>
<sequence length="225" mass="25588">MRQLERTITYVDRGQRPKVRGWFHFVAAFLAIISGSVLATFSWMTLNWWQALGVTVYAVGFFLLFAISGLYHRGRWRTADQVQLWRRADHSTIAIFIASTYTPLALIVLESRQALWLLLVAWVGALASVVMNLVWINHPRWLSVLIYLVLGWLVVPLIPQLWQSAGPAVVWLLFAGGVIYSLGALVYGFRWPGKNAQFYGYHEHFHTAVLVAAIVHLVAVWMVVV</sequence>
<evidence type="ECO:0000256" key="6">
    <source>
        <dbReference type="ARBA" id="ARBA00023136"/>
    </source>
</evidence>
<dbReference type="Pfam" id="PF03006">
    <property type="entry name" value="HlyIII"/>
    <property type="match status" value="1"/>
</dbReference>
<keyword evidence="6 7" id="KW-0472">Membrane</keyword>
<evidence type="ECO:0000256" key="7">
    <source>
        <dbReference type="SAM" id="Phobius"/>
    </source>
</evidence>
<proteinExistence type="inferred from homology"/>
<keyword evidence="5 7" id="KW-1133">Transmembrane helix</keyword>
<gene>
    <name evidence="8" type="ORF">QP027_09410</name>
</gene>
<dbReference type="InterPro" id="IPR005744">
    <property type="entry name" value="Hy-lIII"/>
</dbReference>
<accession>A0ABY8VEY5</accession>
<evidence type="ECO:0000256" key="3">
    <source>
        <dbReference type="ARBA" id="ARBA00022475"/>
    </source>
</evidence>
<feature type="transmembrane region" description="Helical" evidence="7">
    <location>
        <begin position="168"/>
        <end position="189"/>
    </location>
</feature>
<dbReference type="NCBIfam" id="TIGR01065">
    <property type="entry name" value="hlyIII"/>
    <property type="match status" value="1"/>
</dbReference>
<evidence type="ECO:0000313" key="9">
    <source>
        <dbReference type="Proteomes" id="UP001225598"/>
    </source>
</evidence>
<feature type="transmembrane region" description="Helical" evidence="7">
    <location>
        <begin position="21"/>
        <end position="43"/>
    </location>
</feature>
<evidence type="ECO:0000256" key="2">
    <source>
        <dbReference type="ARBA" id="ARBA00008488"/>
    </source>
</evidence>
<reference evidence="8 9" key="1">
    <citation type="submission" date="2023-05" db="EMBL/GenBank/DDBJ databases">
        <title>Corynebacterium suedekumii sp. nov. and Corynebacterium breve sp. nov. isolated from raw cow's milk.</title>
        <authorList>
            <person name="Baer M.K."/>
            <person name="Mehl L."/>
            <person name="Hellmuth R."/>
            <person name="Marke G."/>
            <person name="Lipski A."/>
        </authorList>
    </citation>
    <scope>NUCLEOTIDE SEQUENCE [LARGE SCALE GENOMIC DNA]</scope>
    <source>
        <strain evidence="8 9">R4</strain>
    </source>
</reference>
<keyword evidence="4 7" id="KW-0812">Transmembrane</keyword>
<keyword evidence="3" id="KW-1003">Cell membrane</keyword>
<protein>
    <submittedName>
        <fullName evidence="8">Hemolysin III family protein</fullName>
    </submittedName>
</protein>
<comment type="subcellular location">
    <subcellularLocation>
        <location evidence="1">Cell membrane</location>
        <topology evidence="1">Multi-pass membrane protein</topology>
    </subcellularLocation>
</comment>
<evidence type="ECO:0000256" key="4">
    <source>
        <dbReference type="ARBA" id="ARBA00022692"/>
    </source>
</evidence>
<dbReference type="Proteomes" id="UP001225598">
    <property type="component" value="Chromosome"/>
</dbReference>
<evidence type="ECO:0000256" key="1">
    <source>
        <dbReference type="ARBA" id="ARBA00004651"/>
    </source>
</evidence>
<dbReference type="EMBL" id="CP126969">
    <property type="protein sequence ID" value="WIM67315.1"/>
    <property type="molecule type" value="Genomic_DNA"/>
</dbReference>
<evidence type="ECO:0000256" key="5">
    <source>
        <dbReference type="ARBA" id="ARBA00022989"/>
    </source>
</evidence>
<keyword evidence="9" id="KW-1185">Reference proteome</keyword>
<feature type="transmembrane region" description="Helical" evidence="7">
    <location>
        <begin position="92"/>
        <end position="109"/>
    </location>
</feature>
<dbReference type="PANTHER" id="PTHR20855">
    <property type="entry name" value="ADIPOR/PROGESTIN RECEPTOR-RELATED"/>
    <property type="match status" value="1"/>
</dbReference>
<comment type="similarity">
    <text evidence="2">Belongs to the UPF0073 (Hly-III) family.</text>
</comment>
<feature type="transmembrane region" description="Helical" evidence="7">
    <location>
        <begin position="49"/>
        <end position="71"/>
    </location>
</feature>
<feature type="transmembrane region" description="Helical" evidence="7">
    <location>
        <begin position="205"/>
        <end position="224"/>
    </location>
</feature>
<dbReference type="PANTHER" id="PTHR20855:SF3">
    <property type="entry name" value="LD03007P"/>
    <property type="match status" value="1"/>
</dbReference>
<dbReference type="InterPro" id="IPR004254">
    <property type="entry name" value="AdipoR/HlyIII-related"/>
</dbReference>
<name>A0ABY8VEY5_9CORY</name>
<dbReference type="RefSeq" id="WP_284824324.1">
    <property type="nucleotide sequence ID" value="NZ_CP126969.1"/>
</dbReference>
<organism evidence="8 9">
    <name type="scientific">Corynebacterium breve</name>
    <dbReference type="NCBI Taxonomy" id="3049799"/>
    <lineage>
        <taxon>Bacteria</taxon>
        <taxon>Bacillati</taxon>
        <taxon>Actinomycetota</taxon>
        <taxon>Actinomycetes</taxon>
        <taxon>Mycobacteriales</taxon>
        <taxon>Corynebacteriaceae</taxon>
        <taxon>Corynebacterium</taxon>
    </lineage>
</organism>